<dbReference type="OrthoDB" id="10042898at2759"/>
<dbReference type="Proteomes" id="UP000663852">
    <property type="component" value="Unassembled WGS sequence"/>
</dbReference>
<evidence type="ECO:0000313" key="2">
    <source>
        <dbReference type="EMBL" id="CAF0966894.1"/>
    </source>
</evidence>
<evidence type="ECO:0000313" key="5">
    <source>
        <dbReference type="Proteomes" id="UP000663852"/>
    </source>
</evidence>
<evidence type="ECO:0000256" key="1">
    <source>
        <dbReference type="SAM" id="MobiDB-lite"/>
    </source>
</evidence>
<dbReference type="AlphaFoldDB" id="A0A814E700"/>
<proteinExistence type="predicted"/>
<dbReference type="EMBL" id="CAJNOR010003888">
    <property type="protein sequence ID" value="CAF1456828.1"/>
    <property type="molecule type" value="Genomic_DNA"/>
</dbReference>
<feature type="compositionally biased region" description="Polar residues" evidence="1">
    <location>
        <begin position="10"/>
        <end position="25"/>
    </location>
</feature>
<reference evidence="2" key="1">
    <citation type="submission" date="2021-02" db="EMBL/GenBank/DDBJ databases">
        <authorList>
            <person name="Nowell W R."/>
        </authorList>
    </citation>
    <scope>NUCLEOTIDE SEQUENCE</scope>
</reference>
<keyword evidence="4" id="KW-1185">Reference proteome</keyword>
<feature type="region of interest" description="Disordered" evidence="1">
    <location>
        <begin position="1"/>
        <end position="72"/>
    </location>
</feature>
<feature type="compositionally biased region" description="Acidic residues" evidence="1">
    <location>
        <begin position="331"/>
        <end position="345"/>
    </location>
</feature>
<feature type="region of interest" description="Disordered" evidence="1">
    <location>
        <begin position="148"/>
        <end position="173"/>
    </location>
</feature>
<feature type="region of interest" description="Disordered" evidence="1">
    <location>
        <begin position="321"/>
        <end position="360"/>
    </location>
</feature>
<accession>A0A814E700</accession>
<dbReference type="Proteomes" id="UP000663828">
    <property type="component" value="Unassembled WGS sequence"/>
</dbReference>
<dbReference type="EMBL" id="CAJNOJ010000051">
    <property type="protein sequence ID" value="CAF0966894.1"/>
    <property type="molecule type" value="Genomic_DNA"/>
</dbReference>
<sequence length="360" mass="40787">MSEDRAETVPLSTTTNQNSPASHLSASDDEVFYSVHESTNSKVLTETNQQRSSDTSNRTTIHVHGQQQPSPSTDALDHLVDETQLTNISHDPYTQHIQRNNNNQITYEQNIFIRYLRPPTPPEPGPLIIREMYAPAPFEKAPLIVHQRSLPPKTPPPIVIRERPPIPPPVDPPRIVNRYLPAAPPPPRRIIMQRQLPLPPKPQPVIIEKWLPYKPPPQRRVIVQRAHMPMQQKSVRTSTIITHGTPCVNIVQNIRHLGTVRVDPHIYSAQYGSLLASSEYIRNIMSRFGIGYNYPQMIQMQTSAKRGHHFQPINRYGNIELANTSSSSSSPDEDEAEFIDEDITPDETSSNEQIEIPNPT</sequence>
<organism evidence="2 5">
    <name type="scientific">Adineta ricciae</name>
    <name type="common">Rotifer</name>
    <dbReference type="NCBI Taxonomy" id="249248"/>
    <lineage>
        <taxon>Eukaryota</taxon>
        <taxon>Metazoa</taxon>
        <taxon>Spiralia</taxon>
        <taxon>Gnathifera</taxon>
        <taxon>Rotifera</taxon>
        <taxon>Eurotatoria</taxon>
        <taxon>Bdelloidea</taxon>
        <taxon>Adinetida</taxon>
        <taxon>Adinetidae</taxon>
        <taxon>Adineta</taxon>
    </lineage>
</organism>
<evidence type="ECO:0000313" key="4">
    <source>
        <dbReference type="Proteomes" id="UP000663828"/>
    </source>
</evidence>
<gene>
    <name evidence="2" type="ORF">EDS130_LOCUS13168</name>
    <name evidence="3" type="ORF">XAT740_LOCUS37203</name>
</gene>
<comment type="caution">
    <text evidence="2">The sequence shown here is derived from an EMBL/GenBank/DDBJ whole genome shotgun (WGS) entry which is preliminary data.</text>
</comment>
<name>A0A814E700_ADIRI</name>
<protein>
    <submittedName>
        <fullName evidence="2">Uncharacterized protein</fullName>
    </submittedName>
</protein>
<evidence type="ECO:0000313" key="3">
    <source>
        <dbReference type="EMBL" id="CAF1456828.1"/>
    </source>
</evidence>
<feature type="compositionally biased region" description="Polar residues" evidence="1">
    <location>
        <begin position="36"/>
        <end position="72"/>
    </location>
</feature>